<organism evidence="1 2">
    <name type="scientific">Bradyrhizobium brasilense</name>
    <dbReference type="NCBI Taxonomy" id="1419277"/>
    <lineage>
        <taxon>Bacteria</taxon>
        <taxon>Pseudomonadati</taxon>
        <taxon>Pseudomonadota</taxon>
        <taxon>Alphaproteobacteria</taxon>
        <taxon>Hyphomicrobiales</taxon>
        <taxon>Nitrobacteraceae</taxon>
        <taxon>Bradyrhizobium</taxon>
    </lineage>
</organism>
<dbReference type="RefSeq" id="WP_092084095.1">
    <property type="nucleotide sequence ID" value="NZ_FMZW01000017.1"/>
</dbReference>
<dbReference type="AlphaFoldDB" id="A0A1G6YYX6"/>
<proteinExistence type="predicted"/>
<accession>A0A1G6YYX6</accession>
<gene>
    <name evidence="1" type="ORF">SAMN05216337_1017152</name>
</gene>
<dbReference type="Proteomes" id="UP000199245">
    <property type="component" value="Unassembled WGS sequence"/>
</dbReference>
<protein>
    <recommendedName>
        <fullName evidence="3">Large polyvalent protein associated domain-containing protein</fullName>
    </recommendedName>
</protein>
<sequence length="877" mass="97714">MAGRKDCIDEILEAIGKRMKRSEVEDHLEDIDSRAESYQSEGMARAEALRRATEDVLKENSIRGNIAKRNAREDAVKLRDLRNYVDGAKKNGHSAELAIEARLTGTNVPIFDAKSRAGNQLSVAALALGAKKDWIGGVVTDLERIGRDEPKFRGLDSVFYSRKIEDDIFREKWQLDHGDRGKPGITKNEAALKIAEVLHKWDRVRINALNSEGAWITDYAGHVTKMVHDPDRIRRAASPFDPRKPRGYFYKGFTEADRAAWVSKTLQHIDVKRTFGGADAEQALAHMYGGFIDGSHMEPTLEVTGEPGVPNIAGHVSQKRTLHWKSADDWLAYNKAFGRLEPTDQWLKGLESGANHYALMKVFGSKPRENFADIVKYGQDSQMGTPQRLSFDKRVPALENRYRVISGEADRPIANMWSGIVNGVMAVQRWSKLGFTPFAMLQDNVTISRELANHGLGLTERWSSMLSGYFQGAEGSAKAEVADLLHTGILGRLRGVTARFDISDARAGTMAKVENHFFKWTGMTAMTENKRADAERMMAYAMGKNRGKAFAELGADEGRMLEAFGIGDKEWSLLNTAEWNTIEGQTYLTPDVAQRLSNDDVDAYLKSRGSISDQATSSVMLRMAGHIPTEAADRARQDLALKLWAYYSERGQYAVLEPGAREKAILYQGTQQGSPLNVALRLLLQFKQFPATMITKSWGTEIYGGRTGLGRIAGLTELIVGSTIFGVLANFLNQTAKGQDPTTQWKNQPVQALISGFLRGGAASIYGDFLLGEWSRFGMSAADTLLGPTAGQFNALAELWTDATHMKKGAATGALAVRMVRSNTPYLNTIYLRTAFDYMVTYRLQEWLNPGYLERMERTMKDKQGIEFWLRPTQVSR</sequence>
<evidence type="ECO:0000313" key="1">
    <source>
        <dbReference type="EMBL" id="SDD95704.1"/>
    </source>
</evidence>
<name>A0A1G6YYX6_9BRAD</name>
<reference evidence="1 2" key="1">
    <citation type="submission" date="2016-10" db="EMBL/GenBank/DDBJ databases">
        <authorList>
            <person name="de Groot N.N."/>
        </authorList>
    </citation>
    <scope>NUCLEOTIDE SEQUENCE [LARGE SCALE GENOMIC DNA]</scope>
    <source>
        <strain evidence="1 2">R5</strain>
    </source>
</reference>
<evidence type="ECO:0000313" key="2">
    <source>
        <dbReference type="Proteomes" id="UP000199245"/>
    </source>
</evidence>
<evidence type="ECO:0008006" key="3">
    <source>
        <dbReference type="Google" id="ProtNLM"/>
    </source>
</evidence>
<dbReference type="EMBL" id="FMZW01000017">
    <property type="protein sequence ID" value="SDD95704.1"/>
    <property type="molecule type" value="Genomic_DNA"/>
</dbReference>